<evidence type="ECO:0000259" key="9">
    <source>
        <dbReference type="Pfam" id="PF13567"/>
    </source>
</evidence>
<dbReference type="Proteomes" id="UP000446866">
    <property type="component" value="Unassembled WGS sequence"/>
</dbReference>
<evidence type="ECO:0000256" key="5">
    <source>
        <dbReference type="ARBA" id="ARBA00023136"/>
    </source>
</evidence>
<dbReference type="InterPro" id="IPR036866">
    <property type="entry name" value="RibonucZ/Hydroxyglut_hydro"/>
</dbReference>
<dbReference type="PANTHER" id="PTHR30619:SF7">
    <property type="entry name" value="BETA-LACTAMASE DOMAIN PROTEIN"/>
    <property type="match status" value="1"/>
</dbReference>
<feature type="domain" description="ComEC/Rec2-related protein" evidence="8">
    <location>
        <begin position="212"/>
        <end position="462"/>
    </location>
</feature>
<proteinExistence type="predicted"/>
<feature type="transmembrane region" description="Helical" evidence="6">
    <location>
        <begin position="482"/>
        <end position="500"/>
    </location>
</feature>
<reference evidence="10 11" key="1">
    <citation type="submission" date="2018-08" db="EMBL/GenBank/DDBJ databases">
        <title>Murine metabolic-syndrome-specific gut microbial biobank.</title>
        <authorList>
            <person name="Liu C."/>
        </authorList>
    </citation>
    <scope>NUCLEOTIDE SEQUENCE [LARGE SCALE GENOMIC DNA]</scope>
    <source>
        <strain evidence="10 11">28</strain>
    </source>
</reference>
<dbReference type="Gene3D" id="3.60.15.10">
    <property type="entry name" value="Ribonuclease Z/Hydroxyacylglutathione hydrolase-like"/>
    <property type="match status" value="2"/>
</dbReference>
<keyword evidence="11" id="KW-1185">Reference proteome</keyword>
<dbReference type="Pfam" id="PF13567">
    <property type="entry name" value="DUF4131"/>
    <property type="match status" value="1"/>
</dbReference>
<feature type="transmembrane region" description="Helical" evidence="6">
    <location>
        <begin position="262"/>
        <end position="280"/>
    </location>
</feature>
<dbReference type="PANTHER" id="PTHR30619">
    <property type="entry name" value="DNA INTERNALIZATION/COMPETENCE PROTEIN COMEC/REC2"/>
    <property type="match status" value="1"/>
</dbReference>
<dbReference type="InterPro" id="IPR001279">
    <property type="entry name" value="Metallo-B-lactamas"/>
</dbReference>
<keyword evidence="3 6" id="KW-0812">Transmembrane</keyword>
<feature type="domain" description="Metallo-beta-lactamase" evidence="7">
    <location>
        <begin position="509"/>
        <end position="588"/>
    </location>
</feature>
<dbReference type="Pfam" id="PF00753">
    <property type="entry name" value="Lactamase_B"/>
    <property type="match status" value="1"/>
</dbReference>
<dbReference type="RefSeq" id="WP_160202398.1">
    <property type="nucleotide sequence ID" value="NZ_QXWK01000019.1"/>
</dbReference>
<evidence type="ECO:0000256" key="1">
    <source>
        <dbReference type="ARBA" id="ARBA00004651"/>
    </source>
</evidence>
<evidence type="ECO:0000259" key="8">
    <source>
        <dbReference type="Pfam" id="PF03772"/>
    </source>
</evidence>
<organism evidence="10 11">
    <name type="scientific">Anaerotruncus colihominis</name>
    <dbReference type="NCBI Taxonomy" id="169435"/>
    <lineage>
        <taxon>Bacteria</taxon>
        <taxon>Bacillati</taxon>
        <taxon>Bacillota</taxon>
        <taxon>Clostridia</taxon>
        <taxon>Eubacteriales</taxon>
        <taxon>Oscillospiraceae</taxon>
        <taxon>Anaerotruncus</taxon>
    </lineage>
</organism>
<evidence type="ECO:0000256" key="3">
    <source>
        <dbReference type="ARBA" id="ARBA00022692"/>
    </source>
</evidence>
<comment type="caution">
    <text evidence="10">The sequence shown here is derived from an EMBL/GenBank/DDBJ whole genome shotgun (WGS) entry which is preliminary data.</text>
</comment>
<dbReference type="InterPro" id="IPR004477">
    <property type="entry name" value="ComEC_N"/>
</dbReference>
<evidence type="ECO:0000259" key="7">
    <source>
        <dbReference type="Pfam" id="PF00753"/>
    </source>
</evidence>
<keyword evidence="2" id="KW-1003">Cell membrane</keyword>
<dbReference type="NCBIfam" id="TIGR00360">
    <property type="entry name" value="ComEC_N-term"/>
    <property type="match status" value="1"/>
</dbReference>
<dbReference type="Pfam" id="PF03772">
    <property type="entry name" value="Competence"/>
    <property type="match status" value="1"/>
</dbReference>
<dbReference type="InterPro" id="IPR025405">
    <property type="entry name" value="DUF4131"/>
</dbReference>
<accession>A0A845QM18</accession>
<comment type="subcellular location">
    <subcellularLocation>
        <location evidence="1">Cell membrane</location>
        <topology evidence="1">Multi-pass membrane protein</topology>
    </subcellularLocation>
</comment>
<dbReference type="AlphaFoldDB" id="A0A845QM18"/>
<feature type="transmembrane region" description="Helical" evidence="6">
    <location>
        <begin position="368"/>
        <end position="395"/>
    </location>
</feature>
<keyword evidence="5 6" id="KW-0472">Membrane</keyword>
<feature type="domain" description="DUF4131" evidence="9">
    <location>
        <begin position="27"/>
        <end position="169"/>
    </location>
</feature>
<feature type="transmembrane region" description="Helical" evidence="6">
    <location>
        <begin position="51"/>
        <end position="68"/>
    </location>
</feature>
<evidence type="ECO:0000313" key="10">
    <source>
        <dbReference type="EMBL" id="NBH62111.1"/>
    </source>
</evidence>
<evidence type="ECO:0000313" key="11">
    <source>
        <dbReference type="Proteomes" id="UP000446866"/>
    </source>
</evidence>
<feature type="transmembrane region" description="Helical" evidence="6">
    <location>
        <begin position="232"/>
        <end position="250"/>
    </location>
</feature>
<dbReference type="EMBL" id="QXWK01000019">
    <property type="protein sequence ID" value="NBH62111.1"/>
    <property type="molecule type" value="Genomic_DNA"/>
</dbReference>
<dbReference type="GO" id="GO:0005886">
    <property type="term" value="C:plasma membrane"/>
    <property type="evidence" value="ECO:0007669"/>
    <property type="project" value="UniProtKB-SubCell"/>
</dbReference>
<keyword evidence="4 6" id="KW-1133">Transmembrane helix</keyword>
<dbReference type="SUPFAM" id="SSF56281">
    <property type="entry name" value="Metallo-hydrolase/oxidoreductase"/>
    <property type="match status" value="1"/>
</dbReference>
<dbReference type="InterPro" id="IPR035681">
    <property type="entry name" value="ComA-like_MBL"/>
</dbReference>
<dbReference type="GO" id="GO:0030420">
    <property type="term" value="P:establishment of competence for transformation"/>
    <property type="evidence" value="ECO:0007669"/>
    <property type="project" value="InterPro"/>
</dbReference>
<protein>
    <submittedName>
        <fullName evidence="10">DNA internalization-related competence protein ComEC/Rec2</fullName>
    </submittedName>
</protein>
<dbReference type="InterPro" id="IPR004797">
    <property type="entry name" value="Competence_ComEC/Rec2"/>
</dbReference>
<feature type="transmembrane region" description="Helical" evidence="6">
    <location>
        <begin position="323"/>
        <end position="348"/>
    </location>
</feature>
<dbReference type="CDD" id="cd07731">
    <property type="entry name" value="ComA-like_MBL-fold"/>
    <property type="match status" value="1"/>
</dbReference>
<name>A0A845QM18_9FIRM</name>
<gene>
    <name evidence="10" type="ORF">D0435_10650</name>
</gene>
<dbReference type="NCBIfam" id="TIGR00361">
    <property type="entry name" value="ComEC_Rec2"/>
    <property type="match status" value="1"/>
</dbReference>
<evidence type="ECO:0000256" key="6">
    <source>
        <dbReference type="SAM" id="Phobius"/>
    </source>
</evidence>
<evidence type="ECO:0000256" key="4">
    <source>
        <dbReference type="ARBA" id="ARBA00022989"/>
    </source>
</evidence>
<feature type="transmembrane region" description="Helical" evidence="6">
    <location>
        <begin position="447"/>
        <end position="470"/>
    </location>
</feature>
<dbReference type="InterPro" id="IPR052159">
    <property type="entry name" value="Competence_DNA_uptake"/>
</dbReference>
<sequence length="738" mass="81815">MRRKLLSMTTAVICGIVCMQFFEKIQLPAAIVCTAVCAFICVKSDRARKKFYLLLLVSFLAGGFLLSLEKMEAGSSLFSKSLESAENFSAVVTEIDKIKDDQYRIYCQIGREKLLCRYYQRIEHYEQLLGCTVSFAAQTEIPRSASNPRTFDYQLYLKSKGIHYITTLDSFRIVQKPDSLLSKGKSIIFIKREQLIKNLSMSKSGAAVLRGILFGDTKELDEETYEEFRKNATAHVLAVSGLHIGMLYSLYCAINKKRNSRFLTAAFIVLLLIYGTAAMWSISVSRAIFLILLSIGAKFLHRRYDLLTALSAAALFSILKNPYVIFGAGFQMSFLAVLSMAFFAPILQRYMKESAAAVLSVQLGLLPYMAYTFNICSFAGFFCNIPVVFLASVIVPLGTGAFFVYLFFGMVLPGCGQVLEGLVQMMIKVNHLFGAGGKLAFDTVSPPLWLLVLFYGCGFLLASEFFAVYLRRKNWKLLGKTAGLISMAVAMTAVISASPFDKAQVVFVDVGQGDCIHLKDAGGRQVLLDGGGSIRYNVGEKTLKPYLLKNGISSLDIAAATHLHTDHYLGLCQLKEVYPVAHMLTKGRAGQKIRLGDKEWIEILWPDKSSSVDESDENLNSLIFKVHLENFTVLVTGDITEEGERMLLEKYQGTDKLSADVLKVAHHGSAYSSCDDFLTAVRPRIAVIGVGKNNYGHPSQKVIEKLRKSDTMVYRTDLDGAVGIIDKRGKLSVCTKNP</sequence>
<evidence type="ECO:0000256" key="2">
    <source>
        <dbReference type="ARBA" id="ARBA00022475"/>
    </source>
</evidence>